<evidence type="ECO:0000313" key="2">
    <source>
        <dbReference type="EMBL" id="KAI3405571.2"/>
    </source>
</evidence>
<dbReference type="AlphaFoldDB" id="A0AAI9SYM1"/>
<accession>A0AAI9SYM1</accession>
<dbReference type="Proteomes" id="UP001202479">
    <property type="component" value="Unassembled WGS sequence"/>
</dbReference>
<proteinExistence type="predicted"/>
<sequence>MEVAKMSRVSGYLQGDGLREETDFEEEPVLSEHQRLKYEAFRKKLMELSQLNRPKVQVDYKGSHARAHAPRVVKEEKMAAGQSTNQQQQQQQQQLQNRVDELEKLIEAKDNQWKDLVEDFRDQQLNEYNKYQRKLRSVEKEYGYKISKLKAQLSQTNEINEKYKQLLNKFQSLEEESKVKDQIIAKINIDKSSMKLKQEEMSRKQVLIEQDYDAIVKAKQALETDYYSIVKEKQAFETDYYSIVKEKQALETDYYSIVKEKQALETNYYSIVKAKQALETKYEAIARAKQVLEADYNDLLGRLNEQECLSKGNLDNGPKSQEDEEEENTSFQLKPSFDEHIQMSPPSPTLTPPRTPPRRHQNEQIAQPTYLYGTPMLINGSTFSLVQRNQDWSPSEASTQNLIHRSMELTP</sequence>
<feature type="region of interest" description="Disordered" evidence="1">
    <location>
        <begin position="309"/>
        <end position="361"/>
    </location>
</feature>
<evidence type="ECO:0000313" key="3">
    <source>
        <dbReference type="Proteomes" id="UP001202479"/>
    </source>
</evidence>
<gene>
    <name evidence="2" type="ORF">KGF56_001589</name>
</gene>
<keyword evidence="3" id="KW-1185">Reference proteome</keyword>
<protein>
    <submittedName>
        <fullName evidence="2">Uncharacterized protein</fullName>
    </submittedName>
</protein>
<comment type="caution">
    <text evidence="2">The sequence shown here is derived from an EMBL/GenBank/DDBJ whole genome shotgun (WGS) entry which is preliminary data.</text>
</comment>
<dbReference type="RefSeq" id="XP_049181316.1">
    <property type="nucleotide sequence ID" value="XM_049322727.1"/>
</dbReference>
<dbReference type="EMBL" id="JAHUZD010000028">
    <property type="protein sequence ID" value="KAI3405571.2"/>
    <property type="molecule type" value="Genomic_DNA"/>
</dbReference>
<feature type="region of interest" description="Disordered" evidence="1">
    <location>
        <begin position="1"/>
        <end position="29"/>
    </location>
</feature>
<organism evidence="2 3">
    <name type="scientific">Candida oxycetoniae</name>
    <dbReference type="NCBI Taxonomy" id="497107"/>
    <lineage>
        <taxon>Eukaryota</taxon>
        <taxon>Fungi</taxon>
        <taxon>Dikarya</taxon>
        <taxon>Ascomycota</taxon>
        <taxon>Saccharomycotina</taxon>
        <taxon>Pichiomycetes</taxon>
        <taxon>Debaryomycetaceae</taxon>
        <taxon>Candida/Lodderomyces clade</taxon>
        <taxon>Candida</taxon>
    </lineage>
</organism>
<evidence type="ECO:0000256" key="1">
    <source>
        <dbReference type="SAM" id="MobiDB-lite"/>
    </source>
</evidence>
<feature type="region of interest" description="Disordered" evidence="1">
    <location>
        <begin position="57"/>
        <end position="96"/>
    </location>
</feature>
<feature type="compositionally biased region" description="Low complexity" evidence="1">
    <location>
        <begin position="86"/>
        <end position="96"/>
    </location>
</feature>
<feature type="compositionally biased region" description="Pro residues" evidence="1">
    <location>
        <begin position="345"/>
        <end position="355"/>
    </location>
</feature>
<name>A0AAI9SYM1_9ASCO</name>
<dbReference type="GeneID" id="73379206"/>
<reference evidence="2" key="1">
    <citation type="journal article" date="2022" name="DNA Res.">
        <title>Genome analysis of five recently described species of the CUG-Ser clade uncovers Candida theae as a new hybrid lineage with pathogenic potential in the Candida parapsilosis species complex.</title>
        <authorList>
            <person name="Mixao V."/>
            <person name="Del Olmo V."/>
            <person name="Hegedusova E."/>
            <person name="Saus E."/>
            <person name="Pryszcz L."/>
            <person name="Cillingova A."/>
            <person name="Nosek J."/>
            <person name="Gabaldon T."/>
        </authorList>
    </citation>
    <scope>NUCLEOTIDE SEQUENCE</scope>
    <source>
        <strain evidence="2">CBS 10844</strain>
    </source>
</reference>